<organism evidence="4 5">
    <name type="scientific">Colletotrichum sojae</name>
    <dbReference type="NCBI Taxonomy" id="2175907"/>
    <lineage>
        <taxon>Eukaryota</taxon>
        <taxon>Fungi</taxon>
        <taxon>Dikarya</taxon>
        <taxon>Ascomycota</taxon>
        <taxon>Pezizomycotina</taxon>
        <taxon>Sordariomycetes</taxon>
        <taxon>Hypocreomycetidae</taxon>
        <taxon>Glomerellales</taxon>
        <taxon>Glomerellaceae</taxon>
        <taxon>Colletotrichum</taxon>
        <taxon>Colletotrichum orchidearum species complex</taxon>
    </lineage>
</organism>
<comment type="caution">
    <text evidence="4">The sequence shown here is derived from an EMBL/GenBank/DDBJ whole genome shotgun (WGS) entry which is preliminary data.</text>
</comment>
<dbReference type="InterPro" id="IPR056637">
    <property type="entry name" value="DUF7735"/>
</dbReference>
<evidence type="ECO:0000256" key="2">
    <source>
        <dbReference type="SAM" id="SignalP"/>
    </source>
</evidence>
<feature type="domain" description="DUF7735" evidence="3">
    <location>
        <begin position="66"/>
        <end position="115"/>
    </location>
</feature>
<evidence type="ECO:0000259" key="3">
    <source>
        <dbReference type="Pfam" id="PF24870"/>
    </source>
</evidence>
<feature type="region of interest" description="Disordered" evidence="1">
    <location>
        <begin position="131"/>
        <end position="178"/>
    </location>
</feature>
<keyword evidence="5" id="KW-1185">Reference proteome</keyword>
<accession>A0A8H6JM92</accession>
<reference evidence="4 5" key="1">
    <citation type="journal article" date="2020" name="Phytopathology">
        <title>Genome Sequence Resources of Colletotrichum truncatum, C. plurivorum, C. musicola, and C. sojae: Four Species Pathogenic to Soybean (Glycine max).</title>
        <authorList>
            <person name="Rogerio F."/>
            <person name="Boufleur T.R."/>
            <person name="Ciampi-Guillardi M."/>
            <person name="Sukno S.A."/>
            <person name="Thon M.R."/>
            <person name="Massola Junior N.S."/>
            <person name="Baroncelli R."/>
        </authorList>
    </citation>
    <scope>NUCLEOTIDE SEQUENCE [LARGE SCALE GENOMIC DNA]</scope>
    <source>
        <strain evidence="4 5">LFN0009</strain>
    </source>
</reference>
<proteinExistence type="predicted"/>
<feature type="compositionally biased region" description="Basic and acidic residues" evidence="1">
    <location>
        <begin position="145"/>
        <end position="154"/>
    </location>
</feature>
<dbReference type="EMBL" id="WIGN01000036">
    <property type="protein sequence ID" value="KAF6815316.1"/>
    <property type="molecule type" value="Genomic_DNA"/>
</dbReference>
<keyword evidence="2" id="KW-0732">Signal</keyword>
<feature type="compositionally biased region" description="Gly residues" evidence="1">
    <location>
        <begin position="131"/>
        <end position="142"/>
    </location>
</feature>
<feature type="chain" id="PRO_5034834651" evidence="2">
    <location>
        <begin position="18"/>
        <end position="201"/>
    </location>
</feature>
<gene>
    <name evidence="4" type="ORF">CSOJ01_03579</name>
</gene>
<evidence type="ECO:0000313" key="4">
    <source>
        <dbReference type="EMBL" id="KAF6815316.1"/>
    </source>
</evidence>
<protein>
    <submittedName>
        <fullName evidence="4">Infection structure specific protein</fullName>
    </submittedName>
</protein>
<dbReference type="AlphaFoldDB" id="A0A8H6JM92"/>
<evidence type="ECO:0000313" key="5">
    <source>
        <dbReference type="Proteomes" id="UP000652219"/>
    </source>
</evidence>
<dbReference type="Pfam" id="PF24870">
    <property type="entry name" value="DUF7735"/>
    <property type="match status" value="1"/>
</dbReference>
<sequence length="201" mass="19782">MHAKIALIAAVAGAAVATDIHPERVRRDILARQTDLPNMSADPCLSALATVYANAPTPPPKIMSYEMTAPPQTDACSITVPAELSAEYSSYTSQILSWVGANSASIESALSMCSTLTDMATEIPVCTSAIGGGSGGGGGGGSDSKPTEGSKEETAAGTGTAAGASKTGSPSKVSGNAGPRETAMMAAAAAAAGFVGVAAFL</sequence>
<dbReference type="Proteomes" id="UP000652219">
    <property type="component" value="Unassembled WGS sequence"/>
</dbReference>
<name>A0A8H6JM92_9PEZI</name>
<feature type="signal peptide" evidence="2">
    <location>
        <begin position="1"/>
        <end position="17"/>
    </location>
</feature>
<evidence type="ECO:0000256" key="1">
    <source>
        <dbReference type="SAM" id="MobiDB-lite"/>
    </source>
</evidence>
<feature type="compositionally biased region" description="Low complexity" evidence="1">
    <location>
        <begin position="155"/>
        <end position="169"/>
    </location>
</feature>